<proteinExistence type="predicted"/>
<sequence length="185" mass="21798">MSDEAGYHISPKTKYYVETTTVVEHETIKNSDLGYVIPFGKDWEHDGKIAKDKSSMMNNDFLDFINRASSSNVELEEDREKNNKVTILKEKVESQKENKDEENTKKHEEHTYVLIEKYNKTPEKKKGIIRKIKEKLPHVHKKVEEEHVGPPIPTVVIHTDEGEHKEKRNIFEKIKEKIPRHHFIE</sequence>
<name>A0ACB9G4Z6_CICIN</name>
<gene>
    <name evidence="1" type="ORF">L2E82_07801</name>
</gene>
<dbReference type="EMBL" id="CM042010">
    <property type="protein sequence ID" value="KAI3778470.1"/>
    <property type="molecule type" value="Genomic_DNA"/>
</dbReference>
<dbReference type="Proteomes" id="UP001055811">
    <property type="component" value="Linkage Group LG02"/>
</dbReference>
<evidence type="ECO:0000313" key="2">
    <source>
        <dbReference type="Proteomes" id="UP001055811"/>
    </source>
</evidence>
<reference evidence="2" key="1">
    <citation type="journal article" date="2022" name="Mol. Ecol. Resour.">
        <title>The genomes of chicory, endive, great burdock and yacon provide insights into Asteraceae palaeo-polyploidization history and plant inulin production.</title>
        <authorList>
            <person name="Fan W."/>
            <person name="Wang S."/>
            <person name="Wang H."/>
            <person name="Wang A."/>
            <person name="Jiang F."/>
            <person name="Liu H."/>
            <person name="Zhao H."/>
            <person name="Xu D."/>
            <person name="Zhang Y."/>
        </authorList>
    </citation>
    <scope>NUCLEOTIDE SEQUENCE [LARGE SCALE GENOMIC DNA]</scope>
    <source>
        <strain evidence="2">cv. Punajuju</strain>
    </source>
</reference>
<comment type="caution">
    <text evidence="1">The sequence shown here is derived from an EMBL/GenBank/DDBJ whole genome shotgun (WGS) entry which is preliminary data.</text>
</comment>
<protein>
    <submittedName>
        <fullName evidence="1">Uncharacterized protein</fullName>
    </submittedName>
</protein>
<keyword evidence="2" id="KW-1185">Reference proteome</keyword>
<organism evidence="1 2">
    <name type="scientific">Cichorium intybus</name>
    <name type="common">Chicory</name>
    <dbReference type="NCBI Taxonomy" id="13427"/>
    <lineage>
        <taxon>Eukaryota</taxon>
        <taxon>Viridiplantae</taxon>
        <taxon>Streptophyta</taxon>
        <taxon>Embryophyta</taxon>
        <taxon>Tracheophyta</taxon>
        <taxon>Spermatophyta</taxon>
        <taxon>Magnoliopsida</taxon>
        <taxon>eudicotyledons</taxon>
        <taxon>Gunneridae</taxon>
        <taxon>Pentapetalae</taxon>
        <taxon>asterids</taxon>
        <taxon>campanulids</taxon>
        <taxon>Asterales</taxon>
        <taxon>Asteraceae</taxon>
        <taxon>Cichorioideae</taxon>
        <taxon>Cichorieae</taxon>
        <taxon>Cichoriinae</taxon>
        <taxon>Cichorium</taxon>
    </lineage>
</organism>
<reference evidence="1 2" key="2">
    <citation type="journal article" date="2022" name="Mol. Ecol. Resour.">
        <title>The genomes of chicory, endive, great burdock and yacon provide insights into Asteraceae paleo-polyploidization history and plant inulin production.</title>
        <authorList>
            <person name="Fan W."/>
            <person name="Wang S."/>
            <person name="Wang H."/>
            <person name="Wang A."/>
            <person name="Jiang F."/>
            <person name="Liu H."/>
            <person name="Zhao H."/>
            <person name="Xu D."/>
            <person name="Zhang Y."/>
        </authorList>
    </citation>
    <scope>NUCLEOTIDE SEQUENCE [LARGE SCALE GENOMIC DNA]</scope>
    <source>
        <strain evidence="2">cv. Punajuju</strain>
        <tissue evidence="1">Leaves</tissue>
    </source>
</reference>
<accession>A0ACB9G4Z6</accession>
<evidence type="ECO:0000313" key="1">
    <source>
        <dbReference type="EMBL" id="KAI3778470.1"/>
    </source>
</evidence>